<feature type="region of interest" description="Disordered" evidence="1">
    <location>
        <begin position="107"/>
        <end position="140"/>
    </location>
</feature>
<proteinExistence type="predicted"/>
<gene>
    <name evidence="2" type="ORF">KKP3000_002009</name>
</gene>
<feature type="compositionally biased region" description="Polar residues" evidence="1">
    <location>
        <begin position="112"/>
        <end position="140"/>
    </location>
</feature>
<evidence type="ECO:0000256" key="1">
    <source>
        <dbReference type="SAM" id="MobiDB-lite"/>
    </source>
</evidence>
<comment type="caution">
    <text evidence="2">The sequence shown here is derived from an EMBL/GenBank/DDBJ whole genome shotgun (WGS) entry which is preliminary data.</text>
</comment>
<organism evidence="2 3">
    <name type="scientific">Alicyclobacillus fastidiosus</name>
    <dbReference type="NCBI Taxonomy" id="392011"/>
    <lineage>
        <taxon>Bacteria</taxon>
        <taxon>Bacillati</taxon>
        <taxon>Bacillota</taxon>
        <taxon>Bacilli</taxon>
        <taxon>Bacillales</taxon>
        <taxon>Alicyclobacillaceae</taxon>
        <taxon>Alicyclobacillus</taxon>
    </lineage>
</organism>
<evidence type="ECO:0000313" key="2">
    <source>
        <dbReference type="EMBL" id="MFB5192795.1"/>
    </source>
</evidence>
<keyword evidence="3" id="KW-1185">Reference proteome</keyword>
<evidence type="ECO:0000313" key="3">
    <source>
        <dbReference type="Proteomes" id="UP001579974"/>
    </source>
</evidence>
<sequence>MPEKVVYGPLELPSGKKIKFRRPTGLDRFNVSQTAAIKHDEIVSGTMRQQDYLRAKIITEVDGKPVDGTTYKTLFNDWDDLDIQYYQAVYTEMFGMSDARQEDAKEKAAFLLNNSTSTDGSSSQNNATAPLTDGSPSTTS</sequence>
<accession>A0ABV5ALW7</accession>
<dbReference type="RefSeq" id="WP_275473171.1">
    <property type="nucleotide sequence ID" value="NZ_CP162940.1"/>
</dbReference>
<name>A0ABV5ALW7_9BACL</name>
<dbReference type="EMBL" id="JBDXSU010000028">
    <property type="protein sequence ID" value="MFB5192795.1"/>
    <property type="molecule type" value="Genomic_DNA"/>
</dbReference>
<dbReference type="Proteomes" id="UP001579974">
    <property type="component" value="Unassembled WGS sequence"/>
</dbReference>
<protein>
    <submittedName>
        <fullName evidence="2">Uncharacterized protein</fullName>
    </submittedName>
</protein>
<reference evidence="2 3" key="1">
    <citation type="journal article" date="2024" name="Int. J. Mol. Sci.">
        <title>Exploration of Alicyclobacillus spp. Genome in Search of Antibiotic Resistance.</title>
        <authorList>
            <person name="Bucka-Kolendo J."/>
            <person name="Kiousi D.E."/>
            <person name="Dekowska A."/>
            <person name="Mikolajczuk-Szczyrba A."/>
            <person name="Karadedos D.M."/>
            <person name="Michael P."/>
            <person name="Galanis A."/>
            <person name="Sokolowska B."/>
        </authorList>
    </citation>
    <scope>NUCLEOTIDE SEQUENCE [LARGE SCALE GENOMIC DNA]</scope>
    <source>
        <strain evidence="2 3">KKP 3000</strain>
    </source>
</reference>